<dbReference type="GO" id="GO:0005689">
    <property type="term" value="C:U12-type spliceosomal complex"/>
    <property type="evidence" value="ECO:0007669"/>
    <property type="project" value="TreeGrafter"/>
</dbReference>
<organism evidence="9 10">
    <name type="scientific">Acanthosepion pharaonis</name>
    <name type="common">Pharaoh cuttlefish</name>
    <name type="synonym">Sepia pharaonis</name>
    <dbReference type="NCBI Taxonomy" id="158019"/>
    <lineage>
        <taxon>Eukaryota</taxon>
        <taxon>Metazoa</taxon>
        <taxon>Spiralia</taxon>
        <taxon>Lophotrochozoa</taxon>
        <taxon>Mollusca</taxon>
        <taxon>Cephalopoda</taxon>
        <taxon>Coleoidea</taxon>
        <taxon>Decapodiformes</taxon>
        <taxon>Sepiida</taxon>
        <taxon>Sepiina</taxon>
        <taxon>Sepiidae</taxon>
        <taxon>Acanthosepion</taxon>
    </lineage>
</organism>
<comment type="subcellular location">
    <subcellularLocation>
        <location evidence="1">Nucleus</location>
    </subcellularLocation>
</comment>
<dbReference type="PANTHER" id="PTHR16105">
    <property type="entry name" value="RNA-BINDING REGION-CONTAINING PROTEIN 3"/>
    <property type="match status" value="1"/>
</dbReference>
<protein>
    <recommendedName>
        <fullName evidence="2">RNA-binding region-containing protein 3</fullName>
    </recommendedName>
</protein>
<evidence type="ECO:0000256" key="4">
    <source>
        <dbReference type="ARBA" id="ARBA00022884"/>
    </source>
</evidence>
<dbReference type="GO" id="GO:0097157">
    <property type="term" value="F:pre-mRNA intronic binding"/>
    <property type="evidence" value="ECO:0007669"/>
    <property type="project" value="TreeGrafter"/>
</dbReference>
<proteinExistence type="predicted"/>
<dbReference type="Gene3D" id="3.30.70.330">
    <property type="match status" value="2"/>
</dbReference>
<dbReference type="SUPFAM" id="SSF54928">
    <property type="entry name" value="RNA-binding domain, RBD"/>
    <property type="match status" value="2"/>
</dbReference>
<dbReference type="SMART" id="SM00360">
    <property type="entry name" value="RRM"/>
    <property type="match status" value="1"/>
</dbReference>
<evidence type="ECO:0000256" key="3">
    <source>
        <dbReference type="ARBA" id="ARBA00022737"/>
    </source>
</evidence>
<name>A0A812AP76_ACAPH</name>
<comment type="caution">
    <text evidence="9">The sequence shown here is derived from an EMBL/GenBank/DDBJ whole genome shotgun (WGS) entry which is preliminary data.</text>
</comment>
<evidence type="ECO:0000256" key="6">
    <source>
        <dbReference type="PROSITE-ProRule" id="PRU00176"/>
    </source>
</evidence>
<feature type="region of interest" description="Disordered" evidence="7">
    <location>
        <begin position="149"/>
        <end position="199"/>
    </location>
</feature>
<gene>
    <name evidence="9" type="ORF">SPHA_2929</name>
</gene>
<dbReference type="GO" id="GO:0030626">
    <property type="term" value="F:U12 snRNA binding"/>
    <property type="evidence" value="ECO:0007669"/>
    <property type="project" value="TreeGrafter"/>
</dbReference>
<sequence length="427" mass="48899">MGGSMKNCAFATFSDEEEAKKALFRLHQLKIFDRIIVAEYAKTSQKEHFPQYIADERKTLKENKKSIKEKKENIIEIKPQVDETYQKWGIPYCANPRLHYHYPPPTMSTIANIANALASHPKFYVQVLHLMNKLHLPVPFGNVTQAPPIPYEEDMKNSENLQTGEISSQEESELESDDEQRNVQTLEPSMKRPHKKKVKRDWKKLKLTLPDTTKLPTSLPAYSASDVFEANPLQPKKILFKLPDAVPETAEDTQLPVSATNVDTDINPTDDSASTGFGKIAPVEKNLLPTDETESHQSKSLQFVSADELKQGRISSKEMKELPVFKNYSPGEPSSRLYIKNLSRHVSEEDIWKIFGYYVNWNDKDEKNMFYIRLMQEGRIRGQAFVTLPSEEVAKVALEDTNGFVLHNRPMLVQFARSAKQKDENKK</sequence>
<dbReference type="PANTHER" id="PTHR16105:SF0">
    <property type="entry name" value="RNA-BINDING REGION-CONTAINING PROTEIN 3"/>
    <property type="match status" value="1"/>
</dbReference>
<evidence type="ECO:0000259" key="8">
    <source>
        <dbReference type="PROSITE" id="PS50102"/>
    </source>
</evidence>
<evidence type="ECO:0000256" key="1">
    <source>
        <dbReference type="ARBA" id="ARBA00004123"/>
    </source>
</evidence>
<reference evidence="9" key="1">
    <citation type="submission" date="2021-01" db="EMBL/GenBank/DDBJ databases">
        <authorList>
            <person name="Li R."/>
            <person name="Bekaert M."/>
        </authorList>
    </citation>
    <scope>NUCLEOTIDE SEQUENCE</scope>
    <source>
        <strain evidence="9">Farmed</strain>
    </source>
</reference>
<dbReference type="Pfam" id="PF00076">
    <property type="entry name" value="RRM_1"/>
    <property type="match status" value="1"/>
</dbReference>
<dbReference type="InterPro" id="IPR000504">
    <property type="entry name" value="RRM_dom"/>
</dbReference>
<keyword evidence="10" id="KW-1185">Reference proteome</keyword>
<dbReference type="PROSITE" id="PS50102">
    <property type="entry name" value="RRM"/>
    <property type="match status" value="1"/>
</dbReference>
<evidence type="ECO:0000313" key="9">
    <source>
        <dbReference type="EMBL" id="CAE1150407.1"/>
    </source>
</evidence>
<dbReference type="InterPro" id="IPR012677">
    <property type="entry name" value="Nucleotide-bd_a/b_plait_sf"/>
</dbReference>
<keyword evidence="4 6" id="KW-0694">RNA-binding</keyword>
<dbReference type="AlphaFoldDB" id="A0A812AP76"/>
<dbReference type="InterPro" id="IPR045164">
    <property type="entry name" value="RBM41/RNPC3"/>
</dbReference>
<keyword evidence="3" id="KW-0677">Repeat</keyword>
<dbReference type="EMBL" id="CAHIKZ030000085">
    <property type="protein sequence ID" value="CAE1150407.1"/>
    <property type="molecule type" value="Genomic_DNA"/>
</dbReference>
<evidence type="ECO:0000256" key="5">
    <source>
        <dbReference type="ARBA" id="ARBA00023242"/>
    </source>
</evidence>
<feature type="domain" description="RRM" evidence="8">
    <location>
        <begin position="335"/>
        <end position="418"/>
    </location>
</feature>
<dbReference type="Gene3D" id="6.10.250.610">
    <property type="match status" value="1"/>
</dbReference>
<keyword evidence="5" id="KW-0539">Nucleus</keyword>
<evidence type="ECO:0000256" key="2">
    <source>
        <dbReference type="ARBA" id="ARBA00020364"/>
    </source>
</evidence>
<dbReference type="GO" id="GO:0000398">
    <property type="term" value="P:mRNA splicing, via spliceosome"/>
    <property type="evidence" value="ECO:0007669"/>
    <property type="project" value="TreeGrafter"/>
</dbReference>
<dbReference type="OrthoDB" id="277802at2759"/>
<feature type="compositionally biased region" description="Acidic residues" evidence="7">
    <location>
        <begin position="168"/>
        <end position="178"/>
    </location>
</feature>
<evidence type="ECO:0000256" key="7">
    <source>
        <dbReference type="SAM" id="MobiDB-lite"/>
    </source>
</evidence>
<dbReference type="Proteomes" id="UP000597762">
    <property type="component" value="Unassembled WGS sequence"/>
</dbReference>
<dbReference type="CDD" id="cd12239">
    <property type="entry name" value="RRM2_RBM40_like"/>
    <property type="match status" value="1"/>
</dbReference>
<evidence type="ECO:0000313" key="10">
    <source>
        <dbReference type="Proteomes" id="UP000597762"/>
    </source>
</evidence>
<dbReference type="InterPro" id="IPR035979">
    <property type="entry name" value="RBD_domain_sf"/>
</dbReference>
<dbReference type="FunFam" id="3.30.70.330:FF:000207">
    <property type="entry name" value="RNA-binding region (RNP1, RRM)-containing 3"/>
    <property type="match status" value="1"/>
</dbReference>
<accession>A0A812AP76</accession>